<dbReference type="InterPro" id="IPR015943">
    <property type="entry name" value="WD40/YVTN_repeat-like_dom_sf"/>
</dbReference>
<comment type="caution">
    <text evidence="2">The sequence shown here is derived from an EMBL/GenBank/DDBJ whole genome shotgun (WGS) entry which is preliminary data.</text>
</comment>
<dbReference type="OrthoDB" id="3944519at2"/>
<name>A0A5C4UR95_9ACTN</name>
<protein>
    <recommendedName>
        <fullName evidence="1">Pyrrolo-quinoline quinone repeat domain-containing protein</fullName>
    </recommendedName>
</protein>
<dbReference type="AlphaFoldDB" id="A0A5C4UR95"/>
<sequence>MARLWETEMDGDVTVSGLSAWSPDDGPLVFVSDEELVGIDPETGAEEWSLQAPGGEFCERSFEVNDDGVGAVMYRSGSECLTLAAVDAYSGEMLWESELEGSYSGEGLDPGGRHELVIMGEGVVSVAFTSRTVRVDVGSGEQLPALETPWGPECYEVYWRHADVHTLAFGDCSEGEPEIAAFDTGSGERLWVEASDLAHNPVHSGTVLPGPDLAVADDGMVYLFDGTGEATNQIPYAPTGLFGPVVSDSTLVFQNAQGISAFDLRSGESLWGEAVDPVSRTHLLSEDGPARPGPTFHRGAPLRSQADIVDGGFARHLTWWDPRTGEITREESYVGDSPDWDGGTVVHDGAFYQRSLRHERLVAYQLSD</sequence>
<dbReference type="InterPro" id="IPR002372">
    <property type="entry name" value="PQQ_rpt_dom"/>
</dbReference>
<reference evidence="2 3" key="1">
    <citation type="submission" date="2019-06" db="EMBL/GenBank/DDBJ databases">
        <title>Draft genome of Streptomyces sedi sp. JCM16909.</title>
        <authorList>
            <person name="Klykleung N."/>
            <person name="Tanasupawat S."/>
            <person name="Kudo T."/>
            <person name="Yuki M."/>
            <person name="Ohkuma M."/>
        </authorList>
    </citation>
    <scope>NUCLEOTIDE SEQUENCE [LARGE SCALE GENOMIC DNA]</scope>
    <source>
        <strain evidence="2 3">JCM 16909</strain>
    </source>
</reference>
<feature type="domain" description="Pyrrolo-quinoline quinone repeat" evidence="1">
    <location>
        <begin position="178"/>
        <end position="290"/>
    </location>
</feature>
<proteinExistence type="predicted"/>
<dbReference type="PANTHER" id="PTHR34512:SF30">
    <property type="entry name" value="OUTER MEMBRANE PROTEIN ASSEMBLY FACTOR BAMB"/>
    <property type="match status" value="1"/>
</dbReference>
<evidence type="ECO:0000259" key="1">
    <source>
        <dbReference type="Pfam" id="PF13360"/>
    </source>
</evidence>
<gene>
    <name evidence="2" type="ORF">FH715_24880</name>
</gene>
<evidence type="ECO:0000313" key="2">
    <source>
        <dbReference type="EMBL" id="TNM26018.1"/>
    </source>
</evidence>
<accession>A0A5C4UR95</accession>
<dbReference type="Proteomes" id="UP000311713">
    <property type="component" value="Unassembled WGS sequence"/>
</dbReference>
<organism evidence="2 3">
    <name type="scientific">Streptomyces sedi</name>
    <dbReference type="NCBI Taxonomy" id="555059"/>
    <lineage>
        <taxon>Bacteria</taxon>
        <taxon>Bacillati</taxon>
        <taxon>Actinomycetota</taxon>
        <taxon>Actinomycetes</taxon>
        <taxon>Kitasatosporales</taxon>
        <taxon>Streptomycetaceae</taxon>
        <taxon>Streptomyces</taxon>
    </lineage>
</organism>
<feature type="domain" description="Pyrrolo-quinoline quinone repeat" evidence="1">
    <location>
        <begin position="3"/>
        <end position="143"/>
    </location>
</feature>
<evidence type="ECO:0000313" key="3">
    <source>
        <dbReference type="Proteomes" id="UP000311713"/>
    </source>
</evidence>
<dbReference type="EMBL" id="VDGT01000025">
    <property type="protein sequence ID" value="TNM26018.1"/>
    <property type="molecule type" value="Genomic_DNA"/>
</dbReference>
<dbReference type="Gene3D" id="2.130.10.10">
    <property type="entry name" value="YVTN repeat-like/Quinoprotein amine dehydrogenase"/>
    <property type="match status" value="1"/>
</dbReference>
<keyword evidence="3" id="KW-1185">Reference proteome</keyword>
<dbReference type="SUPFAM" id="SSF50998">
    <property type="entry name" value="Quinoprotein alcohol dehydrogenase-like"/>
    <property type="match status" value="1"/>
</dbReference>
<dbReference type="PANTHER" id="PTHR34512">
    <property type="entry name" value="CELL SURFACE PROTEIN"/>
    <property type="match status" value="1"/>
</dbReference>
<dbReference type="InterPro" id="IPR011047">
    <property type="entry name" value="Quinoprotein_ADH-like_sf"/>
</dbReference>
<dbReference type="Pfam" id="PF13360">
    <property type="entry name" value="PQQ_2"/>
    <property type="match status" value="2"/>
</dbReference>